<organism evidence="2 3">
    <name type="scientific">Nocardiopsis endophytica</name>
    <dbReference type="NCBI Taxonomy" id="3018445"/>
    <lineage>
        <taxon>Bacteria</taxon>
        <taxon>Bacillati</taxon>
        <taxon>Actinomycetota</taxon>
        <taxon>Actinomycetes</taxon>
        <taxon>Streptosporangiales</taxon>
        <taxon>Nocardiopsidaceae</taxon>
        <taxon>Nocardiopsis</taxon>
    </lineage>
</organism>
<dbReference type="RefSeq" id="WP_270684416.1">
    <property type="nucleotide sequence ID" value="NZ_JAQFWQ010000013.1"/>
</dbReference>
<dbReference type="Proteomes" id="UP001527866">
    <property type="component" value="Unassembled WGS sequence"/>
</dbReference>
<evidence type="ECO:0000313" key="3">
    <source>
        <dbReference type="Proteomes" id="UP001527866"/>
    </source>
</evidence>
<dbReference type="EMBL" id="JAQFWQ010000013">
    <property type="protein sequence ID" value="MDA2810338.1"/>
    <property type="molecule type" value="Genomic_DNA"/>
</dbReference>
<proteinExistence type="predicted"/>
<comment type="caution">
    <text evidence="2">The sequence shown here is derived from an EMBL/GenBank/DDBJ whole genome shotgun (WGS) entry which is preliminary data.</text>
</comment>
<accession>A0ABT4U064</accession>
<protein>
    <recommendedName>
        <fullName evidence="4">DUF2007 domain-containing protein</fullName>
    </recommendedName>
</protein>
<reference evidence="2 3" key="1">
    <citation type="submission" date="2023-01" db="EMBL/GenBank/DDBJ databases">
        <title>Draft genome sequence of Nocardiopsis sp. RSe5-2 isolated from halophytes.</title>
        <authorList>
            <person name="Duangmal K."/>
            <person name="Chantavorakit T."/>
        </authorList>
    </citation>
    <scope>NUCLEOTIDE SEQUENCE [LARGE SCALE GENOMIC DNA]</scope>
    <source>
        <strain evidence="2 3">RSe5-2</strain>
    </source>
</reference>
<evidence type="ECO:0008006" key="4">
    <source>
        <dbReference type="Google" id="ProtNLM"/>
    </source>
</evidence>
<gene>
    <name evidence="2" type="ORF">O4J56_06775</name>
</gene>
<name>A0ABT4U064_9ACTN</name>
<feature type="region of interest" description="Disordered" evidence="1">
    <location>
        <begin position="67"/>
        <end position="89"/>
    </location>
</feature>
<evidence type="ECO:0000256" key="1">
    <source>
        <dbReference type="SAM" id="MobiDB-lite"/>
    </source>
</evidence>
<sequence length="89" mass="9291">MDTHDTHRVIAHTSTEASAVALVEWLGQAGLDDAYASHHPATGWRATARTGNGDLAWAAAQAMLSSRGVTGTSAVREDQPDTGPSTPDH</sequence>
<evidence type="ECO:0000313" key="2">
    <source>
        <dbReference type="EMBL" id="MDA2810338.1"/>
    </source>
</evidence>
<keyword evidence="3" id="KW-1185">Reference proteome</keyword>